<comment type="subcellular location">
    <subcellularLocation>
        <location evidence="1">Cytoplasm</location>
        <location evidence="1">Nucleoid</location>
    </subcellularLocation>
</comment>
<evidence type="ECO:0000313" key="7">
    <source>
        <dbReference type="EMBL" id="AIJ47083.1"/>
    </source>
</evidence>
<gene>
    <name evidence="7" type="ORF">O987_14845</name>
</gene>
<name>A0A076PMW6_COMTE</name>
<dbReference type="SUPFAM" id="SSF81273">
    <property type="entry name" value="H-NS histone-like proteins"/>
    <property type="match status" value="1"/>
</dbReference>
<sequence>MSNSAVSYKDLLAQRATLEAQIEAARKSEIGTAVQQIKGLIATYGLTQDDIFPQAKAKATRGSVDPKYRDPETGQTWTGRGKPPVWIKDKDRSQFEIK</sequence>
<dbReference type="SMART" id="SM00528">
    <property type="entry name" value="HNS"/>
    <property type="match status" value="1"/>
</dbReference>
<feature type="domain" description="DNA-binding protein H-NS-like C-terminal" evidence="6">
    <location>
        <begin position="58"/>
        <end position="97"/>
    </location>
</feature>
<protein>
    <submittedName>
        <fullName evidence="7">Histone</fullName>
    </submittedName>
</protein>
<dbReference type="EMBL" id="CP006704">
    <property type="protein sequence ID" value="AIJ47083.1"/>
    <property type="molecule type" value="Genomic_DNA"/>
</dbReference>
<evidence type="ECO:0000256" key="3">
    <source>
        <dbReference type="ARBA" id="ARBA00022490"/>
    </source>
</evidence>
<dbReference type="GO" id="GO:0009295">
    <property type="term" value="C:nucleoid"/>
    <property type="evidence" value="ECO:0007669"/>
    <property type="project" value="UniProtKB-SubCell"/>
</dbReference>
<evidence type="ECO:0000256" key="1">
    <source>
        <dbReference type="ARBA" id="ARBA00004453"/>
    </source>
</evidence>
<proteinExistence type="inferred from homology"/>
<organism evidence="7 8">
    <name type="scientific">Comamonas testosteroni TK102</name>
    <dbReference type="NCBI Taxonomy" id="1392005"/>
    <lineage>
        <taxon>Bacteria</taxon>
        <taxon>Pseudomonadati</taxon>
        <taxon>Pseudomonadota</taxon>
        <taxon>Betaproteobacteria</taxon>
        <taxon>Burkholderiales</taxon>
        <taxon>Comamonadaceae</taxon>
        <taxon>Comamonas</taxon>
    </lineage>
</organism>
<dbReference type="PANTHER" id="PTHR38097">
    <property type="match status" value="1"/>
</dbReference>
<dbReference type="InterPro" id="IPR027444">
    <property type="entry name" value="H-NS_C_dom"/>
</dbReference>
<dbReference type="GO" id="GO:0003677">
    <property type="term" value="F:DNA binding"/>
    <property type="evidence" value="ECO:0007669"/>
    <property type="project" value="UniProtKB-KW"/>
</dbReference>
<keyword evidence="3" id="KW-0963">Cytoplasm</keyword>
<dbReference type="KEGG" id="ctes:O987_14845"/>
<dbReference type="Pfam" id="PF00816">
    <property type="entry name" value="Histone_HNS"/>
    <property type="match status" value="1"/>
</dbReference>
<dbReference type="HOGENOM" id="CLU_117503_5_1_4"/>
<evidence type="ECO:0000259" key="6">
    <source>
        <dbReference type="SMART" id="SM00528"/>
    </source>
</evidence>
<evidence type="ECO:0000256" key="5">
    <source>
        <dbReference type="SAM" id="MobiDB-lite"/>
    </source>
</evidence>
<comment type="similarity">
    <text evidence="2">Belongs to the histone-like protein H-NS family.</text>
</comment>
<accession>A0A076PMW6</accession>
<reference evidence="7 8" key="1">
    <citation type="journal article" date="2014" name="Genome Announc.">
        <title>Complete Genome Sequence of Polychlorinated Biphenyl Degrader Comamonas testosteroni TK102 (NBRC 109938).</title>
        <authorList>
            <person name="Fukuda K."/>
            <person name="Hosoyama A."/>
            <person name="Tsuchikane K."/>
            <person name="Ohji S."/>
            <person name="Yamazoe A."/>
            <person name="Fujita N."/>
            <person name="Shintani M."/>
            <person name="Kimbara K."/>
        </authorList>
    </citation>
    <scope>NUCLEOTIDE SEQUENCE [LARGE SCALE GENOMIC DNA]</scope>
    <source>
        <strain evidence="7">TK102</strain>
    </source>
</reference>
<dbReference type="AlphaFoldDB" id="A0A076PMW6"/>
<feature type="region of interest" description="Disordered" evidence="5">
    <location>
        <begin position="62"/>
        <end position="98"/>
    </location>
</feature>
<dbReference type="Gene3D" id="4.10.430.30">
    <property type="match status" value="1"/>
</dbReference>
<dbReference type="PANTHER" id="PTHR38097:SF2">
    <property type="entry name" value="DNA-BINDING PROTEIN STPA"/>
    <property type="match status" value="1"/>
</dbReference>
<feature type="compositionally biased region" description="Basic and acidic residues" evidence="5">
    <location>
        <begin position="87"/>
        <end position="98"/>
    </location>
</feature>
<evidence type="ECO:0000256" key="4">
    <source>
        <dbReference type="ARBA" id="ARBA00023125"/>
    </source>
</evidence>
<dbReference type="Proteomes" id="UP000028782">
    <property type="component" value="Chromosome"/>
</dbReference>
<evidence type="ECO:0000256" key="2">
    <source>
        <dbReference type="ARBA" id="ARBA00010610"/>
    </source>
</evidence>
<keyword evidence="4" id="KW-0238">DNA-binding</keyword>
<dbReference type="RefSeq" id="WP_003065080.1">
    <property type="nucleotide sequence ID" value="NZ_CP006704.1"/>
</dbReference>
<evidence type="ECO:0000313" key="8">
    <source>
        <dbReference type="Proteomes" id="UP000028782"/>
    </source>
</evidence>